<dbReference type="PROSITE" id="PS51450">
    <property type="entry name" value="LRR"/>
    <property type="match status" value="4"/>
</dbReference>
<dbReference type="GO" id="GO:0006281">
    <property type="term" value="P:DNA repair"/>
    <property type="evidence" value="ECO:0007669"/>
    <property type="project" value="UniProtKB-KW"/>
</dbReference>
<name>A0A9W6Z625_9STRA</name>
<evidence type="ECO:0008006" key="13">
    <source>
        <dbReference type="Google" id="ProtNLM"/>
    </source>
</evidence>
<dbReference type="OrthoDB" id="676979at2759"/>
<feature type="repeat" description="TPR" evidence="9">
    <location>
        <begin position="1049"/>
        <end position="1082"/>
    </location>
</feature>
<feature type="region of interest" description="Disordered" evidence="10">
    <location>
        <begin position="243"/>
        <end position="371"/>
    </location>
</feature>
<organism evidence="11 12">
    <name type="scientific">Triparma retinervis</name>
    <dbReference type="NCBI Taxonomy" id="2557542"/>
    <lineage>
        <taxon>Eukaryota</taxon>
        <taxon>Sar</taxon>
        <taxon>Stramenopiles</taxon>
        <taxon>Ochrophyta</taxon>
        <taxon>Bolidophyceae</taxon>
        <taxon>Parmales</taxon>
        <taxon>Triparmaceae</taxon>
        <taxon>Triparma</taxon>
    </lineage>
</organism>
<dbReference type="PANTHER" id="PTHR48051:SF46">
    <property type="entry name" value="LEUCINE RICH REPEAT-CONTAINING DOMAIN PROTEIN"/>
    <property type="match status" value="1"/>
</dbReference>
<dbReference type="Proteomes" id="UP001165082">
    <property type="component" value="Unassembled WGS sequence"/>
</dbReference>
<dbReference type="InterPro" id="IPR050216">
    <property type="entry name" value="LRR_domain-containing"/>
</dbReference>
<dbReference type="PANTHER" id="PTHR48051">
    <property type="match status" value="1"/>
</dbReference>
<dbReference type="SMART" id="SM00364">
    <property type="entry name" value="LRR_BAC"/>
    <property type="match status" value="8"/>
</dbReference>
<dbReference type="GO" id="GO:0006325">
    <property type="term" value="P:chromatin organization"/>
    <property type="evidence" value="ECO:0007669"/>
    <property type="project" value="UniProtKB-KW"/>
</dbReference>
<dbReference type="InterPro" id="IPR001611">
    <property type="entry name" value="Leu-rich_rpt"/>
</dbReference>
<feature type="compositionally biased region" description="Basic and acidic residues" evidence="10">
    <location>
        <begin position="1340"/>
        <end position="1351"/>
    </location>
</feature>
<dbReference type="Pfam" id="PF00560">
    <property type="entry name" value="LRR_1"/>
    <property type="match status" value="1"/>
</dbReference>
<gene>
    <name evidence="11" type="ORF">TrRE_jg4031</name>
</gene>
<feature type="compositionally biased region" description="Basic residues" evidence="10">
    <location>
        <begin position="1329"/>
        <end position="1339"/>
    </location>
</feature>
<dbReference type="Gene3D" id="1.25.40.10">
    <property type="entry name" value="Tetratricopeptide repeat domain"/>
    <property type="match status" value="1"/>
</dbReference>
<dbReference type="PROSITE" id="PS50096">
    <property type="entry name" value="IQ"/>
    <property type="match status" value="1"/>
</dbReference>
<dbReference type="Gene3D" id="3.80.10.10">
    <property type="entry name" value="Ribonuclease Inhibitor"/>
    <property type="match status" value="4"/>
</dbReference>
<dbReference type="PRINTS" id="PR00019">
    <property type="entry name" value="LEURICHRPT"/>
</dbReference>
<keyword evidence="4" id="KW-0433">Leucine-rich repeat</keyword>
<evidence type="ECO:0000256" key="7">
    <source>
        <dbReference type="ARBA" id="ARBA00022853"/>
    </source>
</evidence>
<feature type="region of interest" description="Disordered" evidence="10">
    <location>
        <begin position="1286"/>
        <end position="1351"/>
    </location>
</feature>
<dbReference type="Pfam" id="PF13855">
    <property type="entry name" value="LRR_8"/>
    <property type="match status" value="1"/>
</dbReference>
<evidence type="ECO:0000256" key="4">
    <source>
        <dbReference type="ARBA" id="ARBA00022614"/>
    </source>
</evidence>
<feature type="region of interest" description="Disordered" evidence="10">
    <location>
        <begin position="1236"/>
        <end position="1263"/>
    </location>
</feature>
<evidence type="ECO:0000256" key="9">
    <source>
        <dbReference type="PROSITE-ProRule" id="PRU00339"/>
    </source>
</evidence>
<dbReference type="InterPro" id="IPR019734">
    <property type="entry name" value="TPR_rpt"/>
</dbReference>
<dbReference type="InterPro" id="IPR032675">
    <property type="entry name" value="LRR_dom_sf"/>
</dbReference>
<dbReference type="SUPFAM" id="SSF52058">
    <property type="entry name" value="L domain-like"/>
    <property type="match status" value="2"/>
</dbReference>
<keyword evidence="9" id="KW-0802">TPR repeat</keyword>
<feature type="compositionally biased region" description="Basic residues" evidence="10">
    <location>
        <begin position="258"/>
        <end position="267"/>
    </location>
</feature>
<dbReference type="SUPFAM" id="SSF48452">
    <property type="entry name" value="TPR-like"/>
    <property type="match status" value="1"/>
</dbReference>
<evidence type="ECO:0000256" key="5">
    <source>
        <dbReference type="ARBA" id="ARBA00022737"/>
    </source>
</evidence>
<evidence type="ECO:0000313" key="12">
    <source>
        <dbReference type="Proteomes" id="UP001165082"/>
    </source>
</evidence>
<evidence type="ECO:0000256" key="3">
    <source>
        <dbReference type="ARBA" id="ARBA00022454"/>
    </source>
</evidence>
<feature type="compositionally biased region" description="Basic and acidic residues" evidence="10">
    <location>
        <begin position="1180"/>
        <end position="1217"/>
    </location>
</feature>
<keyword evidence="6" id="KW-0227">DNA damage</keyword>
<comment type="caution">
    <text evidence="11">The sequence shown here is derived from an EMBL/GenBank/DDBJ whole genome shotgun (WGS) entry which is preliminary data.</text>
</comment>
<dbReference type="PROSITE" id="PS50005">
    <property type="entry name" value="TPR"/>
    <property type="match status" value="1"/>
</dbReference>
<feature type="compositionally biased region" description="Low complexity" evidence="10">
    <location>
        <begin position="244"/>
        <end position="257"/>
    </location>
</feature>
<keyword evidence="3" id="KW-0158">Chromosome</keyword>
<comment type="similarity">
    <text evidence="2">Belongs to the Tonsoku family.</text>
</comment>
<dbReference type="InterPro" id="IPR011990">
    <property type="entry name" value="TPR-like_helical_dom_sf"/>
</dbReference>
<keyword evidence="5" id="KW-0677">Repeat</keyword>
<evidence type="ECO:0000313" key="11">
    <source>
        <dbReference type="EMBL" id="GMH46426.1"/>
    </source>
</evidence>
<keyword evidence="12" id="KW-1185">Reference proteome</keyword>
<accession>A0A9W6Z625</accession>
<feature type="region of interest" description="Disordered" evidence="10">
    <location>
        <begin position="1"/>
        <end position="83"/>
    </location>
</feature>
<feature type="compositionally biased region" description="Basic and acidic residues" evidence="10">
    <location>
        <begin position="1"/>
        <end position="15"/>
    </location>
</feature>
<protein>
    <recommendedName>
        <fullName evidence="13">WW domain-containing protein</fullName>
    </recommendedName>
</protein>
<evidence type="ECO:0000256" key="2">
    <source>
        <dbReference type="ARBA" id="ARBA00010999"/>
    </source>
</evidence>
<feature type="compositionally biased region" description="Acidic residues" evidence="10">
    <location>
        <begin position="317"/>
        <end position="366"/>
    </location>
</feature>
<comment type="subcellular location">
    <subcellularLocation>
        <location evidence="1">Chromosome</location>
    </subcellularLocation>
</comment>
<reference evidence="11" key="1">
    <citation type="submission" date="2022-07" db="EMBL/GenBank/DDBJ databases">
        <title>Genome analysis of Parmales, a sister group of diatoms, reveals the evolutionary specialization of diatoms from phago-mixotrophs to photoautotrophs.</title>
        <authorList>
            <person name="Ban H."/>
            <person name="Sato S."/>
            <person name="Yoshikawa S."/>
            <person name="Kazumasa Y."/>
            <person name="Nakamura Y."/>
            <person name="Ichinomiya M."/>
            <person name="Saitoh K."/>
            <person name="Sato N."/>
            <person name="Blanc-Mathieu R."/>
            <person name="Endo H."/>
            <person name="Kuwata A."/>
            <person name="Ogata H."/>
        </authorList>
    </citation>
    <scope>NUCLEOTIDE SEQUENCE</scope>
</reference>
<evidence type="ECO:0000256" key="1">
    <source>
        <dbReference type="ARBA" id="ARBA00004286"/>
    </source>
</evidence>
<keyword evidence="7" id="KW-0156">Chromatin regulator</keyword>
<evidence type="ECO:0000256" key="6">
    <source>
        <dbReference type="ARBA" id="ARBA00022763"/>
    </source>
</evidence>
<proteinExistence type="inferred from homology"/>
<dbReference type="SMART" id="SM00369">
    <property type="entry name" value="LRR_TYP"/>
    <property type="match status" value="11"/>
</dbReference>
<keyword evidence="8" id="KW-0234">DNA repair</keyword>
<dbReference type="GO" id="GO:0005694">
    <property type="term" value="C:chromosome"/>
    <property type="evidence" value="ECO:0007669"/>
    <property type="project" value="UniProtKB-SubCell"/>
</dbReference>
<dbReference type="EMBL" id="BRXZ01001783">
    <property type="protein sequence ID" value="GMH46426.1"/>
    <property type="molecule type" value="Genomic_DNA"/>
</dbReference>
<dbReference type="SMART" id="SM00365">
    <property type="entry name" value="LRR_SD22"/>
    <property type="match status" value="5"/>
</dbReference>
<feature type="region of interest" description="Disordered" evidence="10">
    <location>
        <begin position="398"/>
        <end position="445"/>
    </location>
</feature>
<evidence type="ECO:0000256" key="10">
    <source>
        <dbReference type="SAM" id="MobiDB-lite"/>
    </source>
</evidence>
<feature type="region of interest" description="Disordered" evidence="10">
    <location>
        <begin position="1173"/>
        <end position="1217"/>
    </location>
</feature>
<dbReference type="SMART" id="SM00028">
    <property type="entry name" value="TPR"/>
    <property type="match status" value="2"/>
</dbReference>
<sequence>MEHDETDHVEEKKEPLSPQGEVVVDSKTHDEQAAQQPVGEQGTEDGEGKKGDGASPDAAQTVPDAAPPEAIPSNPAPTSISEEDLNRSIEDELLASCVVMVQCAWRQRAAQLKSCDLAIATIEKIWDPRTKSFYYYNVRLDKSRWEPPVFFKFARKEITKVSPTYSGKQAILMMQTLLRRRLARKKVRSILKDHVDKVYDEQTNSFYYYNRLLKTTSWDKPGIWGREDLEDYNGVKAKQKAMAARRSSISGGAGGRRASIRPGRRASIRPGTGESVVPPSTAGSRPGTGGSEWTVYDDEGNPVPGSRPTTRGTEFTETGDEEEEGEGEGEGEGNEDSGAEVDSDGEIDDSGSDSDSDKESSDEEEELLPRRFPRGAMQLLIDEAEDYVWRVNHSVSAPLARPGSGGFPEVGEAGASEPGTPADTPSKPGTPATPSKPGTPAKTVSGRIYDLGTNLTSLDLSHNRLTRISPDIGELSGLTSLDISNNRIAKLPAELEDLISLKVLDMSFNNLQKYPPTIYKLPLTHWNVSNNDLAEIPVEVGNLQLLKETKEWEVGLGIMKTLVEYKAAGNRLDKWPAQIERCSELAVLDLSNNLLKEIPLECKENKLLRHVDISKNRFKRLPDIINEWTEIEYFNASHNKLDKFPDDLSGWSHKLAELHINNNQLEELPESFSSLVELGTLNCSDNAIKSLSAKASDMWENIVHFNADNNLIDHLPEHVNKWHQLKYISMRQNKLKGLPEAFGNLFKLTELHFARNNIRELGKEMGMLLSVHLADFSHNELQELPTEFFRMTKIESLDVSYNKLLYLPMNIQKLKALKTVDLNHNDLSELPPEICDLVNLTSLKLSHNHLSRLPTRIYSLPNLSCCEIQSNNFSDKPPEFKWMKTARHHNMSFNPFDNRLKKVVHRDALSKLSSMSESTMLLPNPTDFEAEKYATNVSSAKAGVKAYEKQRAAWEAKVGDPGYEYDPLDSSAPPRPPTTHRHHFRLGIFQMRTAVASLKKIERIKNGGRTDAEEAVKQEERARERKARELWVASGKAGSGVGSDISTGIEIYYNRGRCHVFSSTLPAGIKDFNRVLEMNPSHIPTLMMRGQARMALGQYPQARRDFAKILRRLDPGHKKAEEMLEECDAGVENLEHAEICRPADEASFEVTSEGIRVRDRVRLRKLGEFGRSEKRRRMTDKKERKEMQVEMRRKHDEEREGEVTHAHKRADIAKNRVERARKQRLEATALREAEWKRKQEEKLRRQEEKRRKEEAKREEGERWMMKGEEDLMKTFLQETVADVEQKVVEDKEDDDEIEAILAAAGRGGRRGRGKKEVDRPWSKPGLPKQGKKKKKKKKVAGKEGGEEKKEK</sequence>
<evidence type="ECO:0000256" key="8">
    <source>
        <dbReference type="ARBA" id="ARBA00023204"/>
    </source>
</evidence>
<dbReference type="InterPro" id="IPR003591">
    <property type="entry name" value="Leu-rich_rpt_typical-subtyp"/>
</dbReference>
<dbReference type="GO" id="GO:0005737">
    <property type="term" value="C:cytoplasm"/>
    <property type="evidence" value="ECO:0007669"/>
    <property type="project" value="TreeGrafter"/>
</dbReference>